<dbReference type="FunFam" id="3.40.50.2000:FF:000072">
    <property type="entry name" value="Glycosyl transferase"/>
    <property type="match status" value="1"/>
</dbReference>
<protein>
    <recommendedName>
        <fullName evidence="2">Erythromycin biosynthesis protein CIII-like C-terminal domain-containing protein</fullName>
    </recommendedName>
</protein>
<dbReference type="OMA" id="TWWSEVE"/>
<dbReference type="Gene3D" id="3.40.50.2000">
    <property type="entry name" value="Glycogen Phosphorylase B"/>
    <property type="match status" value="2"/>
</dbReference>
<accession>A0A3E2HNX9</accession>
<dbReference type="GO" id="GO:0016758">
    <property type="term" value="F:hexosyltransferase activity"/>
    <property type="evidence" value="ECO:0007669"/>
    <property type="project" value="UniProtKB-ARBA"/>
</dbReference>
<name>A0A3E2HNX9_SCYLI</name>
<keyword evidence="4" id="KW-1185">Reference proteome</keyword>
<dbReference type="InterPro" id="IPR010610">
    <property type="entry name" value="EryCIII-like_C"/>
</dbReference>
<dbReference type="PANTHER" id="PTHR21015:SF22">
    <property type="entry name" value="GLYCOSYLTRANSFERASE"/>
    <property type="match status" value="1"/>
</dbReference>
<comment type="caution">
    <text evidence="3">The sequence shown here is derived from an EMBL/GenBank/DDBJ whole genome shotgun (WGS) entry which is preliminary data.</text>
</comment>
<dbReference type="OrthoDB" id="5835829at2759"/>
<feature type="domain" description="Erythromycin biosynthesis protein CIII-like C-terminal" evidence="2">
    <location>
        <begin position="311"/>
        <end position="435"/>
    </location>
</feature>
<dbReference type="GO" id="GO:0008194">
    <property type="term" value="F:UDP-glycosyltransferase activity"/>
    <property type="evidence" value="ECO:0007669"/>
    <property type="project" value="InterPro"/>
</dbReference>
<evidence type="ECO:0000256" key="1">
    <source>
        <dbReference type="ARBA" id="ARBA00022679"/>
    </source>
</evidence>
<dbReference type="PANTHER" id="PTHR21015">
    <property type="entry name" value="UDP-N-ACETYLGLUCOSAMINE--N-ACETYLMURAMYL-(PENTAPEPTIDE) PYROPHOSPHORYL-UNDECAPRENOL N-ACETYLGLUCOSAMINE TRANSFERASE 1"/>
    <property type="match status" value="1"/>
</dbReference>
<dbReference type="STRING" id="5539.A0A3E2HNX9"/>
<evidence type="ECO:0000259" key="2">
    <source>
        <dbReference type="Pfam" id="PF06722"/>
    </source>
</evidence>
<reference evidence="3 4" key="1">
    <citation type="submission" date="2018-05" db="EMBL/GenBank/DDBJ databases">
        <title>Draft genome sequence of Scytalidium lignicola DSM 105466, a ubiquitous saprotrophic fungus.</title>
        <authorList>
            <person name="Buettner E."/>
            <person name="Gebauer A.M."/>
            <person name="Hofrichter M."/>
            <person name="Liers C."/>
            <person name="Kellner H."/>
        </authorList>
    </citation>
    <scope>NUCLEOTIDE SEQUENCE [LARGE SCALE GENOMIC DNA]</scope>
    <source>
        <strain evidence="3 4">DSM 105466</strain>
    </source>
</reference>
<dbReference type="InterPro" id="IPR002213">
    <property type="entry name" value="UDP_glucos_trans"/>
</dbReference>
<proteinExistence type="predicted"/>
<organism evidence="3 4">
    <name type="scientific">Scytalidium lignicola</name>
    <name type="common">Hyphomycete</name>
    <dbReference type="NCBI Taxonomy" id="5539"/>
    <lineage>
        <taxon>Eukaryota</taxon>
        <taxon>Fungi</taxon>
        <taxon>Dikarya</taxon>
        <taxon>Ascomycota</taxon>
        <taxon>Pezizomycotina</taxon>
        <taxon>Leotiomycetes</taxon>
        <taxon>Leotiomycetes incertae sedis</taxon>
        <taxon>Scytalidium</taxon>
    </lineage>
</organism>
<keyword evidence="1" id="KW-0808">Transferase</keyword>
<gene>
    <name evidence="3" type="ORF">B7463_g1181</name>
</gene>
<feature type="non-terminal residue" evidence="3">
    <location>
        <position position="449"/>
    </location>
</feature>
<dbReference type="Pfam" id="PF06722">
    <property type="entry name" value="EryCIII-like_C"/>
    <property type="match status" value="1"/>
</dbReference>
<evidence type="ECO:0000313" key="3">
    <source>
        <dbReference type="EMBL" id="RFU35078.1"/>
    </source>
</evidence>
<dbReference type="AlphaFoldDB" id="A0A3E2HNX9"/>
<dbReference type="CDD" id="cd03784">
    <property type="entry name" value="GT1_Gtf-like"/>
    <property type="match status" value="1"/>
</dbReference>
<sequence>MAVNIKPLILICSTPIYGHLMPLHAAGRELIARGYEVTFVTGSKYRGIIEDLGASFVPLSGYGDYTEVDIPTKWPARDALPQGPVQLAFDLEECFVKSIPSQHEAVQIALKTLNDNYPGRKVVLLGETVFFGSMPVMTGSPGLHPTATINLGLVPLALSSIDCPPFGPGLPPDSSPEGRERNKAMNKDVQEKLFGKAQATYLEIMESLGAKVAGLPFFLDAAYLLPDRFLQMCIPSVEYPRSDAPPSIIFSGGLAKGNRDASTDTPAWWDEITSNTSKKVVLVSQGTLTVNFLDLVIPTMIGLKDREDIIVVVALGKRGASLPEGTPVPANVRIGDFVPFDNVLPHCAAFVTNGGYGALQHAIANGTPVVVGGATEDKTEIAARAEWAGVGFNLKTSEPTPDAVSAAVEEVISNPKYKERSIELKAEMATFDPMNIMVQVIEELTTSKS</sequence>
<feature type="non-terminal residue" evidence="3">
    <location>
        <position position="1"/>
    </location>
</feature>
<dbReference type="SUPFAM" id="SSF53756">
    <property type="entry name" value="UDP-Glycosyltransferase/glycogen phosphorylase"/>
    <property type="match status" value="1"/>
</dbReference>
<dbReference type="Proteomes" id="UP000258309">
    <property type="component" value="Unassembled WGS sequence"/>
</dbReference>
<evidence type="ECO:0000313" key="4">
    <source>
        <dbReference type="Proteomes" id="UP000258309"/>
    </source>
</evidence>
<dbReference type="EMBL" id="NCSJ02000012">
    <property type="protein sequence ID" value="RFU35078.1"/>
    <property type="molecule type" value="Genomic_DNA"/>
</dbReference>